<evidence type="ECO:0000313" key="2">
    <source>
        <dbReference type="Proteomes" id="UP001472866"/>
    </source>
</evidence>
<dbReference type="AlphaFoldDB" id="A0AAX4P9E4"/>
<dbReference type="EMBL" id="CP151506">
    <property type="protein sequence ID" value="WZN62718.1"/>
    <property type="molecule type" value="Genomic_DNA"/>
</dbReference>
<name>A0AAX4P9E4_9CHLO</name>
<protein>
    <submittedName>
        <fullName evidence="1">Uncharacterized protein</fullName>
    </submittedName>
</protein>
<keyword evidence="2" id="KW-1185">Reference proteome</keyword>
<organism evidence="1 2">
    <name type="scientific">Chloropicon roscoffensis</name>
    <dbReference type="NCBI Taxonomy" id="1461544"/>
    <lineage>
        <taxon>Eukaryota</taxon>
        <taxon>Viridiplantae</taxon>
        <taxon>Chlorophyta</taxon>
        <taxon>Chloropicophyceae</taxon>
        <taxon>Chloropicales</taxon>
        <taxon>Chloropicaceae</taxon>
        <taxon>Chloropicon</taxon>
    </lineage>
</organism>
<proteinExistence type="predicted"/>
<gene>
    <name evidence="1" type="ORF">HKI87_06g42600</name>
</gene>
<reference evidence="1 2" key="1">
    <citation type="submission" date="2024-03" db="EMBL/GenBank/DDBJ databases">
        <title>Complete genome sequence of the green alga Chloropicon roscoffensis RCC1871.</title>
        <authorList>
            <person name="Lemieux C."/>
            <person name="Pombert J.-F."/>
            <person name="Otis C."/>
            <person name="Turmel M."/>
        </authorList>
    </citation>
    <scope>NUCLEOTIDE SEQUENCE [LARGE SCALE GENOMIC DNA]</scope>
    <source>
        <strain evidence="1 2">RCC1871</strain>
    </source>
</reference>
<dbReference type="Proteomes" id="UP001472866">
    <property type="component" value="Chromosome 06"/>
</dbReference>
<sequence length="85" mass="9416">MPACEIDPGGRSLRLGFCQKSFGQNSVCTMERLSLDTSATISEGDLRVYEENLIKKVKAEEYEEALKIANKKLATQSSQREKGTS</sequence>
<accession>A0AAX4P9E4</accession>
<evidence type="ECO:0000313" key="1">
    <source>
        <dbReference type="EMBL" id="WZN62718.1"/>
    </source>
</evidence>